<accession>A0A380WI39</accession>
<gene>
    <name evidence="2" type="ORF">NCTC10684_01875</name>
</gene>
<evidence type="ECO:0000259" key="1">
    <source>
        <dbReference type="Pfam" id="PF10135"/>
    </source>
</evidence>
<evidence type="ECO:0000313" key="2">
    <source>
        <dbReference type="EMBL" id="SUU88647.1"/>
    </source>
</evidence>
<dbReference type="OrthoDB" id="7889190at2"/>
<protein>
    <submittedName>
        <fullName evidence="2">Chemotactic signal-response protein CheL</fullName>
    </submittedName>
</protein>
<organism evidence="2 3">
    <name type="scientific">Aminobacter aminovorans</name>
    <name type="common">Chelatobacter heintzii</name>
    <dbReference type="NCBI Taxonomy" id="83263"/>
    <lineage>
        <taxon>Bacteria</taxon>
        <taxon>Pseudomonadati</taxon>
        <taxon>Pseudomonadota</taxon>
        <taxon>Alphaproteobacteria</taxon>
        <taxon>Hyphomicrobiales</taxon>
        <taxon>Phyllobacteriaceae</taxon>
        <taxon>Aminobacter</taxon>
    </lineage>
</organism>
<dbReference type="AlphaFoldDB" id="A0A380WI39"/>
<name>A0A380WI39_AMIAI</name>
<feature type="domain" description="Flagellar protein FlgJ N-terminal" evidence="1">
    <location>
        <begin position="86"/>
        <end position="125"/>
    </location>
</feature>
<evidence type="ECO:0000313" key="3">
    <source>
        <dbReference type="Proteomes" id="UP000254701"/>
    </source>
</evidence>
<dbReference type="RefSeq" id="WP_115730948.1">
    <property type="nucleotide sequence ID" value="NZ_BAAAVY010000008.1"/>
</dbReference>
<sequence>MAISPPSDIILDVAKAVEPAGIQAARAALANRTANVAPAGTFSLTEADVTGGVGRQPDRTSADASMKKFEAMVLQTFIGNMMPKNTESVYGKGMAGDMWKSMMAEHLAKQTAEAGGIGIAKTVMRDHYIKDEQVVPVSGVSGGPEKSALDEQMSQATALIQELQRKMVRSLGSDDAASVTDTKS</sequence>
<dbReference type="InterPro" id="IPR019301">
    <property type="entry name" value="Flagellar_prot_FlgJ_N"/>
</dbReference>
<dbReference type="Proteomes" id="UP000254701">
    <property type="component" value="Unassembled WGS sequence"/>
</dbReference>
<reference evidence="2 3" key="1">
    <citation type="submission" date="2018-06" db="EMBL/GenBank/DDBJ databases">
        <authorList>
            <consortium name="Pathogen Informatics"/>
            <person name="Doyle S."/>
        </authorList>
    </citation>
    <scope>NUCLEOTIDE SEQUENCE [LARGE SCALE GENOMIC DNA]</scope>
    <source>
        <strain evidence="2 3">NCTC10684</strain>
    </source>
</reference>
<dbReference type="Pfam" id="PF10135">
    <property type="entry name" value="Rod-binding"/>
    <property type="match status" value="1"/>
</dbReference>
<dbReference type="EMBL" id="UFSM01000001">
    <property type="protein sequence ID" value="SUU88647.1"/>
    <property type="molecule type" value="Genomic_DNA"/>
</dbReference>
<proteinExistence type="predicted"/>